<evidence type="ECO:0000256" key="1">
    <source>
        <dbReference type="SAM" id="MobiDB-lite"/>
    </source>
</evidence>
<dbReference type="InterPro" id="IPR008979">
    <property type="entry name" value="Galactose-bd-like_sf"/>
</dbReference>
<dbReference type="RefSeq" id="WP_232189451.1">
    <property type="nucleotide sequence ID" value="NZ_JAIOAP010000020.1"/>
</dbReference>
<gene>
    <name evidence="5" type="ORF">QJS35_28710</name>
</gene>
<dbReference type="Gene3D" id="2.60.120.260">
    <property type="entry name" value="Galactose-binding domain-like"/>
    <property type="match status" value="2"/>
</dbReference>
<sequence>MRRKSSLWLLILIMVTGSFSALGGQQRVAQAAPVNLALGKTVTMSKPASWGQVAAHMTDGDDNTLSQVESNDPWSLTIDLGALYVVDRVVMKPHPSAYPTVFIVQTSKDETAWHTAAQENAGVEAGKTYDFAPVKARYVHIEVSAISNPNQAIKEVEVYGVAVDTFAPEEVTQLATVPGNEMLSLQWMDPPDADFKEVRIYDQDESLIETIAKGERNANITGLTNGVEYALTVKSVDQSGNESAGIVTREVPKSIALDLQSIRINGTALPGYDPVVLDYDFEVAEDAAMIPRIQASSASANDSITIVQADSVPGMGKIRITGGGGTKTYNVRFYYGESVPAADARLSEITVAGVPLAVFQPEKGRYLIKAPSQSQPFPVVGATAAAAGAVVTVTQAAQLPGTASIHVTAADETTTATYTVQFAAEAAKQTLLFEIDEGIGENELVSLYKNDFNQLDAALGNIYGSLNELSDQYDVAVLLYPTHHYKREGWGSGNAQPLDRIDAALKHTLQYFEDRGGLIKVYLEIYSSGIATNQNGALASLPPPPLYASLNGPGRIGLSMDVDTLKGLKDAYPQAMAGIRLHEAYGSDLVWRVNKGQGGFQFDEELVRAFIDASAEKGLKVDWSDSSWLVKFPADSSSKRYVYDPQNKPYFETAPYSSLQDYAEQKLGDHMIFNWANNNYHPTAMLGYWDAKIGEDFYDYLQWKQPFTEFPFKNRTAAKWGMSVQNWFWHEMNNSLNQKYYLFGENNMPVELMGAYALKGLAEGAAIIQFEPPWYFFNMNIPYAAPYRGNYEQAADYSERLAMKRLKQMLLDPGSAGNPPTDLKAWFDEDQEKFIANKVDNAPLNYWQSTLAAGWSDQQRTYLDKYTGMSSWQENNANRYHPYLFSGNVLDSLRIDLHGDGIDELLLLKQNGGTKSMEFYSVNSGLLGTGSSIALDNADGQFVGIATANLIAEVNKQGDPDEIIVFRSRAGDSALNARIYSVKWSDSLLQFQLEAVPYGQSAALLDGQLAPGMLEASSFVKAVGIRTESYKLTDQTRNTDRLVVVTSKNSKLFLNIKSDRSVVSTELSGLSNAAKLRIAPIDADTDRRDELIVVNQEGDAPVIQTYKLDESLLSIRMAASMNTTPYYNQHVASKAIDGDLGTYAQSSSNVPWDLTVDLGTIVPVDQVRYVPAQGNHASHYTIDVSVNNSDWTTVATVTDGDGSPATIDFPSVNARYVKLNVDTVVGGGADYGHAILEFSFPGLKPFVQKESIVADRGSNKTIDYVVGLRKALLVNADPLSAGNFTYVNAAGQAVSALQPGVALTAQVQLTNRKPQAQAVTVSAILYNAAGVEQNNSQQSAIVDGNAVKTVQTKLKLPQNVEGFYLKLKVLDSQETTLSSATLRATATSGGGNTGEGNPGGGTGGGGVISANPQNNGFEKSQETQNGRTIQIYTVKPSNGQQGKELLIDATGSNGIVKVRVPAATIITGEGDKTDLVVKEQGHTYRLPLAELDLSAATTAFGTEANAYELEVSVEQNLIGLTVSITAHVGGKSVNIPFKKKSAVMLLELNEKMTGVPVLLLPDGAYGYVRSTNVDGKTALMIRGSGTYGFVESGRKINDIAGSWAKKEIAFLASSRIIDVGDEGKLSPQSPLGRAELMVLLLKSFSPETVSASDGQGSFSDLDESDGRARYVYSALMLGWTQGVSAGVINPDGKVTREQMAVLISRVLKDYGFEASASSPNKTWSDSSNISGWADGDVQLAAQSGLMNGRANGKFSPGDAVTRAEAAVIIYRMLNFVQQLNQ</sequence>
<reference evidence="5 6" key="1">
    <citation type="journal article" date="2023" name="Genome Announc.">
        <title>Pan-Genome Analyses of the Genus Cohnella and Proposal of the Novel Species Cohnella silvisoli sp. nov., Isolated from Forest Soil.</title>
        <authorList>
            <person name="Wang C."/>
            <person name="Mao L."/>
            <person name="Bao G."/>
            <person name="Zhu H."/>
        </authorList>
    </citation>
    <scope>NUCLEOTIDE SEQUENCE [LARGE SCALE GENOMIC DNA]</scope>
    <source>
        <strain evidence="5 6">NL03-T5-1</strain>
    </source>
</reference>
<evidence type="ECO:0000259" key="3">
    <source>
        <dbReference type="PROSITE" id="PS50022"/>
    </source>
</evidence>
<keyword evidence="6" id="KW-1185">Reference proteome</keyword>
<organism evidence="5 6">
    <name type="scientific">Cohnella silvisoli</name>
    <dbReference type="NCBI Taxonomy" id="2873699"/>
    <lineage>
        <taxon>Bacteria</taxon>
        <taxon>Bacillati</taxon>
        <taxon>Bacillota</taxon>
        <taxon>Bacilli</taxon>
        <taxon>Bacillales</taxon>
        <taxon>Paenibacillaceae</taxon>
        <taxon>Cohnella</taxon>
    </lineage>
</organism>
<dbReference type="Pfam" id="PF22633">
    <property type="entry name" value="F5_F8_type_C_2"/>
    <property type="match status" value="1"/>
</dbReference>
<evidence type="ECO:0000256" key="2">
    <source>
        <dbReference type="SAM" id="SignalP"/>
    </source>
</evidence>
<dbReference type="SUPFAM" id="SSF49785">
    <property type="entry name" value="Galactose-binding domain-like"/>
    <property type="match status" value="2"/>
</dbReference>
<feature type="compositionally biased region" description="Polar residues" evidence="1">
    <location>
        <begin position="1410"/>
        <end position="1424"/>
    </location>
</feature>
<feature type="domain" description="SLH" evidence="4">
    <location>
        <begin position="1655"/>
        <end position="1717"/>
    </location>
</feature>
<dbReference type="PROSITE" id="PS50022">
    <property type="entry name" value="FA58C_3"/>
    <property type="match status" value="2"/>
</dbReference>
<keyword evidence="2" id="KW-0732">Signal</keyword>
<evidence type="ECO:0000313" key="5">
    <source>
        <dbReference type="EMBL" id="MEQ4486360.1"/>
    </source>
</evidence>
<feature type="region of interest" description="Disordered" evidence="1">
    <location>
        <begin position="1384"/>
        <end position="1424"/>
    </location>
</feature>
<comment type="caution">
    <text evidence="5">The sequence shown here is derived from an EMBL/GenBank/DDBJ whole genome shotgun (WGS) entry which is preliminary data.</text>
</comment>
<feature type="domain" description="F5/8 type C" evidence="3">
    <location>
        <begin position="1100"/>
        <end position="1243"/>
    </location>
</feature>
<feature type="domain" description="SLH" evidence="4">
    <location>
        <begin position="1720"/>
        <end position="1781"/>
    </location>
</feature>
<evidence type="ECO:0000313" key="6">
    <source>
        <dbReference type="Proteomes" id="UP001493487"/>
    </source>
</evidence>
<feature type="signal peptide" evidence="2">
    <location>
        <begin position="1"/>
        <end position="20"/>
    </location>
</feature>
<dbReference type="InterPro" id="IPR013783">
    <property type="entry name" value="Ig-like_fold"/>
</dbReference>
<dbReference type="Pfam" id="PF00395">
    <property type="entry name" value="SLH"/>
    <property type="match status" value="3"/>
</dbReference>
<feature type="chain" id="PRO_5045257669" evidence="2">
    <location>
        <begin position="21"/>
        <end position="1781"/>
    </location>
</feature>
<dbReference type="InterPro" id="IPR001119">
    <property type="entry name" value="SLH_dom"/>
</dbReference>
<feature type="compositionally biased region" description="Gly residues" evidence="1">
    <location>
        <begin position="1388"/>
        <end position="1407"/>
    </location>
</feature>
<name>A0ABV1L1X2_9BACL</name>
<accession>A0ABV1L1X2</accession>
<protein>
    <submittedName>
        <fullName evidence="5">Discoidin domain-containing protein</fullName>
    </submittedName>
</protein>
<feature type="domain" description="SLH" evidence="4">
    <location>
        <begin position="1591"/>
        <end position="1654"/>
    </location>
</feature>
<dbReference type="EMBL" id="JASKHM010000021">
    <property type="protein sequence ID" value="MEQ4486360.1"/>
    <property type="molecule type" value="Genomic_DNA"/>
</dbReference>
<dbReference type="Proteomes" id="UP001493487">
    <property type="component" value="Unassembled WGS sequence"/>
</dbReference>
<dbReference type="PROSITE" id="PS51272">
    <property type="entry name" value="SLH"/>
    <property type="match status" value="3"/>
</dbReference>
<dbReference type="InterPro" id="IPR000421">
    <property type="entry name" value="FA58C"/>
</dbReference>
<dbReference type="Pfam" id="PF00754">
    <property type="entry name" value="F5_F8_type_C"/>
    <property type="match status" value="1"/>
</dbReference>
<feature type="domain" description="F5/8 type C" evidence="3">
    <location>
        <begin position="16"/>
        <end position="161"/>
    </location>
</feature>
<proteinExistence type="predicted"/>
<evidence type="ECO:0000259" key="4">
    <source>
        <dbReference type="PROSITE" id="PS51272"/>
    </source>
</evidence>
<dbReference type="Gene3D" id="2.60.40.10">
    <property type="entry name" value="Immunoglobulins"/>
    <property type="match status" value="1"/>
</dbReference>